<sequence length="295" mass="32652">MARQNTPSTHWTDGICRANGINIHYLRTGGNKPTLIALHGLAGNGACWSPMARALEQHYDIIMPDARGHGLSSAPLHGYTYQEHANDVIELIRTLGIKSPYLLGHSMGGMTATVVANRLGSAVGGLILADPTFISPEWQNEVYKQAAVEQHRQMLQSTKEVLFKEAKAKHRYRASVIIEHLIEARLQTSVNAFDVLIPPNPEFDELIRNIYVPTLLVLGSEGMVSAETARQLHALNPDLEYKMIPDVGHGLPYDEPARLAMTVDAFLKRKSMTHQREKSRSSTRSSPYQITGLSV</sequence>
<comment type="caution">
    <text evidence="3">The sequence shown here is derived from an EMBL/GenBank/DDBJ whole genome shotgun (WGS) entry which is preliminary data.</text>
</comment>
<evidence type="ECO:0000259" key="2">
    <source>
        <dbReference type="Pfam" id="PF00561"/>
    </source>
</evidence>
<dbReference type="STRING" id="1122236.GCA_000378225_02205"/>
<dbReference type="InterPro" id="IPR029058">
    <property type="entry name" value="AB_hydrolase_fold"/>
</dbReference>
<dbReference type="PANTHER" id="PTHR43798:SF33">
    <property type="entry name" value="HYDROLASE, PUTATIVE (AFU_ORTHOLOGUE AFUA_2G14860)-RELATED"/>
    <property type="match status" value="1"/>
</dbReference>
<keyword evidence="3" id="KW-0378">Hydrolase</keyword>
<dbReference type="InterPro" id="IPR050266">
    <property type="entry name" value="AB_hydrolase_sf"/>
</dbReference>
<organism evidence="3 4">
    <name type="scientific">Methylophilus methylotrophus</name>
    <name type="common">Bacterium W3A1</name>
    <dbReference type="NCBI Taxonomy" id="17"/>
    <lineage>
        <taxon>Bacteria</taxon>
        <taxon>Pseudomonadati</taxon>
        <taxon>Pseudomonadota</taxon>
        <taxon>Betaproteobacteria</taxon>
        <taxon>Nitrosomonadales</taxon>
        <taxon>Methylophilaceae</taxon>
        <taxon>Methylophilus</taxon>
    </lineage>
</organism>
<proteinExistence type="predicted"/>
<dbReference type="Proteomes" id="UP000321374">
    <property type="component" value="Unassembled WGS sequence"/>
</dbReference>
<dbReference type="EMBL" id="SSGG01000036">
    <property type="protein sequence ID" value="TXI38000.1"/>
    <property type="molecule type" value="Genomic_DNA"/>
</dbReference>
<dbReference type="Gene3D" id="3.40.50.1820">
    <property type="entry name" value="alpha/beta hydrolase"/>
    <property type="match status" value="1"/>
</dbReference>
<feature type="domain" description="AB hydrolase-1" evidence="2">
    <location>
        <begin position="33"/>
        <end position="256"/>
    </location>
</feature>
<dbReference type="InterPro" id="IPR000073">
    <property type="entry name" value="AB_hydrolase_1"/>
</dbReference>
<dbReference type="AlphaFoldDB" id="A0A5C7WKX2"/>
<dbReference type="Pfam" id="PF00561">
    <property type="entry name" value="Abhydrolase_1"/>
    <property type="match status" value="1"/>
</dbReference>
<dbReference type="GO" id="GO:0016020">
    <property type="term" value="C:membrane"/>
    <property type="evidence" value="ECO:0007669"/>
    <property type="project" value="TreeGrafter"/>
</dbReference>
<dbReference type="PANTHER" id="PTHR43798">
    <property type="entry name" value="MONOACYLGLYCEROL LIPASE"/>
    <property type="match status" value="1"/>
</dbReference>
<dbReference type="GO" id="GO:0016787">
    <property type="term" value="F:hydrolase activity"/>
    <property type="evidence" value="ECO:0007669"/>
    <property type="project" value="UniProtKB-KW"/>
</dbReference>
<evidence type="ECO:0000313" key="3">
    <source>
        <dbReference type="EMBL" id="TXI38000.1"/>
    </source>
</evidence>
<name>A0A5C7WKX2_METME</name>
<gene>
    <name evidence="3" type="ORF">E6Q51_02080</name>
</gene>
<evidence type="ECO:0000313" key="4">
    <source>
        <dbReference type="Proteomes" id="UP000321374"/>
    </source>
</evidence>
<feature type="compositionally biased region" description="Polar residues" evidence="1">
    <location>
        <begin position="282"/>
        <end position="295"/>
    </location>
</feature>
<reference evidence="3 4" key="1">
    <citation type="submission" date="2018-09" db="EMBL/GenBank/DDBJ databases">
        <title>Metagenome Assembled Genomes from an Advanced Water Purification Facility.</title>
        <authorList>
            <person name="Stamps B.W."/>
            <person name="Spear J.R."/>
        </authorList>
    </citation>
    <scope>NUCLEOTIDE SEQUENCE [LARGE SCALE GENOMIC DNA]</scope>
    <source>
        <strain evidence="3">Bin_42_2</strain>
    </source>
</reference>
<dbReference type="SUPFAM" id="SSF53474">
    <property type="entry name" value="alpha/beta-Hydrolases"/>
    <property type="match status" value="1"/>
</dbReference>
<feature type="region of interest" description="Disordered" evidence="1">
    <location>
        <begin position="270"/>
        <end position="295"/>
    </location>
</feature>
<protein>
    <submittedName>
        <fullName evidence="3">Alpha/beta hydrolase</fullName>
    </submittedName>
</protein>
<accession>A0A5C7WKX2</accession>
<evidence type="ECO:0000256" key="1">
    <source>
        <dbReference type="SAM" id="MobiDB-lite"/>
    </source>
</evidence>